<name>A0A2G9YV45_9BACT</name>
<protein>
    <recommendedName>
        <fullName evidence="3">Xylose isomerase-like TIM barrel domain-containing protein</fullName>
    </recommendedName>
</protein>
<evidence type="ECO:0000313" key="1">
    <source>
        <dbReference type="EMBL" id="PIP23105.1"/>
    </source>
</evidence>
<dbReference type="EMBL" id="PCRO01000007">
    <property type="protein sequence ID" value="PIP23105.1"/>
    <property type="molecule type" value="Genomic_DNA"/>
</dbReference>
<reference evidence="1 2" key="1">
    <citation type="submission" date="2017-09" db="EMBL/GenBank/DDBJ databases">
        <title>Depth-based differentiation of microbial function through sediment-hosted aquifers and enrichment of novel symbionts in the deep terrestrial subsurface.</title>
        <authorList>
            <person name="Probst A.J."/>
            <person name="Ladd B."/>
            <person name="Jarett J.K."/>
            <person name="Geller-Mcgrath D.E."/>
            <person name="Sieber C.M."/>
            <person name="Emerson J.B."/>
            <person name="Anantharaman K."/>
            <person name="Thomas B.C."/>
            <person name="Malmstrom R."/>
            <person name="Stieglmeier M."/>
            <person name="Klingl A."/>
            <person name="Woyke T."/>
            <person name="Ryan C.M."/>
            <person name="Banfield J.F."/>
        </authorList>
    </citation>
    <scope>NUCLEOTIDE SEQUENCE [LARGE SCALE GENOMIC DNA]</scope>
    <source>
        <strain evidence="1">CG23_combo_of_CG06-09_8_20_14_all_39_17</strain>
    </source>
</reference>
<evidence type="ECO:0000313" key="2">
    <source>
        <dbReference type="Proteomes" id="UP000229976"/>
    </source>
</evidence>
<proteinExistence type="predicted"/>
<accession>A0A2G9YV45</accession>
<gene>
    <name evidence="1" type="ORF">COX37_00425</name>
</gene>
<comment type="caution">
    <text evidence="1">The sequence shown here is derived from an EMBL/GenBank/DDBJ whole genome shotgun (WGS) entry which is preliminary data.</text>
</comment>
<sequence>MRKIIPAITTTSGSDWRGKVKEVINIGLEEVCLFPTCLEKKERQELYQLMEKTKIKKILFVHIRGDMDLEELDFLIERFGTQVFNIHSQSEYPMIYDYSKYKDILFIENTFSPLNEEELKNFGGICLDISHLENDRFFKKERFEHNVEVLEKYTIGCNHISCISEDIRIDEVEKCPRRDSHFLKNLSDLDYLKKYPLRYFSPFIALELENSLEEQLKAKDYIAEIIKRAI</sequence>
<dbReference type="Proteomes" id="UP000229976">
    <property type="component" value="Unassembled WGS sequence"/>
</dbReference>
<evidence type="ECO:0008006" key="3">
    <source>
        <dbReference type="Google" id="ProtNLM"/>
    </source>
</evidence>
<dbReference type="AlphaFoldDB" id="A0A2G9YV45"/>
<organism evidence="1 2">
    <name type="scientific">Candidatus Nealsonbacteria bacterium CG23_combo_of_CG06-09_8_20_14_all_39_17</name>
    <dbReference type="NCBI Taxonomy" id="1974722"/>
    <lineage>
        <taxon>Bacteria</taxon>
        <taxon>Candidatus Nealsoniibacteriota</taxon>
    </lineage>
</organism>